<proteinExistence type="predicted"/>
<dbReference type="GO" id="GO:0016879">
    <property type="term" value="F:ligase activity, forming carbon-nitrogen bonds"/>
    <property type="evidence" value="ECO:0007669"/>
    <property type="project" value="TreeGrafter"/>
</dbReference>
<dbReference type="InterPro" id="IPR006336">
    <property type="entry name" value="GCS2"/>
</dbReference>
<dbReference type="PIRSF" id="PIRSF012666">
    <property type="entry name" value="UCP012666"/>
    <property type="match status" value="1"/>
</dbReference>
<dbReference type="PANTHER" id="PTHR36510">
    <property type="entry name" value="GLUTAMATE--CYSTEINE LIGASE 2-RELATED"/>
    <property type="match status" value="1"/>
</dbReference>
<dbReference type="EMBL" id="JACHGN010000002">
    <property type="protein sequence ID" value="MBB5131280.1"/>
    <property type="molecule type" value="Genomic_DNA"/>
</dbReference>
<sequence>MGREIDRERFSEEEYVLFAERLETSLDALRELLARPGFGQGPLTLGAELELFLVTPDGRPLPRNHEVRDLVADDRVVLELGRFNLEANLSPQPLAGRPFSALAAEAREVVRLVDRAAAEQGGGVVPIGILPTLSSHDFSDDTVSDEARYRAMTRGLRRLRVEPFRIRIEGRQELELEVRGVVLESANTSWQVHLRTPPADFDRVFNAAQLATGPVLAVAGNSPMLFGRELWEETRVPLFEEAADDRDIERRFRREGRVAFGTDWAEGGAAEAIARCVRDYEPILPLLSEEDPAAVVKAGGVPRLEELRLHQGTVWQWNRPVYDPAGGGHLRVEMRALPAGPSVPDMVANAAFLIGLVLALADDPGWRADFPFAGAYRNFYRAARDGLDAALSWPGREGETPAAELARELLPLAARGLELGGVDAEEAGRTLAVIGERIARRRTGAVWQRATVAGQGRDRRATARMVTRYRELALGGDPVHAWR</sequence>
<dbReference type="InterPro" id="IPR016602">
    <property type="entry name" value="UCP012666"/>
</dbReference>
<reference evidence="2 3" key="1">
    <citation type="submission" date="2020-08" db="EMBL/GenBank/DDBJ databases">
        <title>Genomic Encyclopedia of Type Strains, Phase IV (KMG-IV): sequencing the most valuable type-strain genomes for metagenomic binning, comparative biology and taxonomic classification.</title>
        <authorList>
            <person name="Goeker M."/>
        </authorList>
    </citation>
    <scope>NUCLEOTIDE SEQUENCE [LARGE SCALE GENOMIC DNA]</scope>
    <source>
        <strain evidence="2 3">DSM 45615</strain>
    </source>
</reference>
<comment type="catalytic activity">
    <reaction evidence="1">
        <text>L-cysteine + L-glutamate + ATP = gamma-L-glutamyl-L-cysteine + ADP + phosphate + H(+)</text>
        <dbReference type="Rhea" id="RHEA:13285"/>
        <dbReference type="ChEBI" id="CHEBI:15378"/>
        <dbReference type="ChEBI" id="CHEBI:29985"/>
        <dbReference type="ChEBI" id="CHEBI:30616"/>
        <dbReference type="ChEBI" id="CHEBI:35235"/>
        <dbReference type="ChEBI" id="CHEBI:43474"/>
        <dbReference type="ChEBI" id="CHEBI:58173"/>
        <dbReference type="ChEBI" id="CHEBI:456216"/>
        <dbReference type="EC" id="6.3.2.2"/>
    </reaction>
</comment>
<protein>
    <submittedName>
        <fullName evidence="2">Gamma-glutamyl:cysteine ligase YbdK (ATP-grasp superfamily)</fullName>
    </submittedName>
</protein>
<accession>A0A840P1D8</accession>
<comment type="caution">
    <text evidence="2">The sequence shown here is derived from an EMBL/GenBank/DDBJ whole genome shotgun (WGS) entry which is preliminary data.</text>
</comment>
<dbReference type="Gene3D" id="3.30.590.20">
    <property type="match status" value="1"/>
</dbReference>
<evidence type="ECO:0000313" key="2">
    <source>
        <dbReference type="EMBL" id="MBB5131280.1"/>
    </source>
</evidence>
<dbReference type="RefSeq" id="WP_185048126.1">
    <property type="nucleotide sequence ID" value="NZ_BAABIX010000023.1"/>
</dbReference>
<dbReference type="PANTHER" id="PTHR36510:SF3">
    <property type="entry name" value="CONSERVED PROTEIN"/>
    <property type="match status" value="1"/>
</dbReference>
<keyword evidence="2" id="KW-0436">Ligase</keyword>
<dbReference type="Pfam" id="PF04107">
    <property type="entry name" value="GCS2"/>
    <property type="match status" value="1"/>
</dbReference>
<organism evidence="2 3">
    <name type="scientific">Thermocatellispora tengchongensis</name>
    <dbReference type="NCBI Taxonomy" id="1073253"/>
    <lineage>
        <taxon>Bacteria</taxon>
        <taxon>Bacillati</taxon>
        <taxon>Actinomycetota</taxon>
        <taxon>Actinomycetes</taxon>
        <taxon>Streptosporangiales</taxon>
        <taxon>Streptosporangiaceae</taxon>
        <taxon>Thermocatellispora</taxon>
    </lineage>
</organism>
<dbReference type="SUPFAM" id="SSF55931">
    <property type="entry name" value="Glutamine synthetase/guanido kinase"/>
    <property type="match status" value="1"/>
</dbReference>
<keyword evidence="3" id="KW-1185">Reference proteome</keyword>
<gene>
    <name evidence="2" type="ORF">HNP84_000986</name>
</gene>
<dbReference type="AlphaFoldDB" id="A0A840P1D8"/>
<dbReference type="InterPro" id="IPR050141">
    <property type="entry name" value="GCL_type2/YbdK_subfam"/>
</dbReference>
<name>A0A840P1D8_9ACTN</name>
<dbReference type="InterPro" id="IPR014746">
    <property type="entry name" value="Gln_synth/guanido_kin_cat_dom"/>
</dbReference>
<dbReference type="Proteomes" id="UP000578449">
    <property type="component" value="Unassembled WGS sequence"/>
</dbReference>
<evidence type="ECO:0000256" key="1">
    <source>
        <dbReference type="ARBA" id="ARBA00048819"/>
    </source>
</evidence>
<evidence type="ECO:0000313" key="3">
    <source>
        <dbReference type="Proteomes" id="UP000578449"/>
    </source>
</evidence>